<gene>
    <name evidence="5" type="ORF">CINCED_3A024868</name>
</gene>
<dbReference type="SMART" id="SM00241">
    <property type="entry name" value="ZP"/>
    <property type="match status" value="1"/>
</dbReference>
<feature type="signal peptide" evidence="3">
    <location>
        <begin position="1"/>
        <end position="39"/>
    </location>
</feature>
<evidence type="ECO:0000313" key="6">
    <source>
        <dbReference type="Proteomes" id="UP000325440"/>
    </source>
</evidence>
<dbReference type="Proteomes" id="UP000325440">
    <property type="component" value="Unassembled WGS sequence"/>
</dbReference>
<dbReference type="EMBL" id="CABPRJ010000029">
    <property type="protein sequence ID" value="VVC26298.1"/>
    <property type="molecule type" value="Genomic_DNA"/>
</dbReference>
<dbReference type="PROSITE" id="PS51034">
    <property type="entry name" value="ZP_2"/>
    <property type="match status" value="1"/>
</dbReference>
<feature type="region of interest" description="Disordered" evidence="2">
    <location>
        <begin position="369"/>
        <end position="484"/>
    </location>
</feature>
<feature type="compositionally biased region" description="Pro residues" evidence="2">
    <location>
        <begin position="465"/>
        <end position="484"/>
    </location>
</feature>
<feature type="compositionally biased region" description="Pro residues" evidence="2">
    <location>
        <begin position="518"/>
        <end position="538"/>
    </location>
</feature>
<dbReference type="PANTHER" id="PTHR46560:SF6">
    <property type="entry name" value="ZYE"/>
    <property type="match status" value="1"/>
</dbReference>
<dbReference type="PANTHER" id="PTHR46560">
    <property type="entry name" value="CYPHER, ISOFORM B"/>
    <property type="match status" value="1"/>
</dbReference>
<dbReference type="Gene3D" id="2.60.40.4100">
    <property type="entry name" value="Zona pellucida, ZP-C domain"/>
    <property type="match status" value="1"/>
</dbReference>
<feature type="compositionally biased region" description="Pro residues" evidence="2">
    <location>
        <begin position="662"/>
        <end position="680"/>
    </location>
</feature>
<evidence type="ECO:0000256" key="1">
    <source>
        <dbReference type="ARBA" id="ARBA00023157"/>
    </source>
</evidence>
<evidence type="ECO:0000313" key="5">
    <source>
        <dbReference type="EMBL" id="VVC26298.1"/>
    </source>
</evidence>
<organism evidence="5 6">
    <name type="scientific">Cinara cedri</name>
    <dbReference type="NCBI Taxonomy" id="506608"/>
    <lineage>
        <taxon>Eukaryota</taxon>
        <taxon>Metazoa</taxon>
        <taxon>Ecdysozoa</taxon>
        <taxon>Arthropoda</taxon>
        <taxon>Hexapoda</taxon>
        <taxon>Insecta</taxon>
        <taxon>Pterygota</taxon>
        <taxon>Neoptera</taxon>
        <taxon>Paraneoptera</taxon>
        <taxon>Hemiptera</taxon>
        <taxon>Sternorrhyncha</taxon>
        <taxon>Aphidomorpha</taxon>
        <taxon>Aphidoidea</taxon>
        <taxon>Aphididae</taxon>
        <taxon>Lachninae</taxon>
        <taxon>Cinara</taxon>
    </lineage>
</organism>
<feature type="domain" description="ZP" evidence="4">
    <location>
        <begin position="98"/>
        <end position="373"/>
    </location>
</feature>
<feature type="compositionally biased region" description="Pro residues" evidence="2">
    <location>
        <begin position="548"/>
        <end position="557"/>
    </location>
</feature>
<dbReference type="OrthoDB" id="6432511at2759"/>
<name>A0A5E4M7D4_9HEMI</name>
<keyword evidence="1" id="KW-1015">Disulfide bond</keyword>
<keyword evidence="3" id="KW-0732">Signal</keyword>
<feature type="compositionally biased region" description="Pro residues" evidence="2">
    <location>
        <begin position="601"/>
        <end position="621"/>
    </location>
</feature>
<dbReference type="InterPro" id="IPR001507">
    <property type="entry name" value="ZP_dom"/>
</dbReference>
<feature type="compositionally biased region" description="Pro residues" evidence="2">
    <location>
        <begin position="631"/>
        <end position="651"/>
    </location>
</feature>
<protein>
    <submittedName>
        <fullName evidence="5">Zona pellucida domain</fullName>
    </submittedName>
</protein>
<keyword evidence="6" id="KW-1185">Reference proteome</keyword>
<accession>A0A5E4M7D4</accession>
<feature type="compositionally biased region" description="Pro residues" evidence="2">
    <location>
        <begin position="435"/>
        <end position="455"/>
    </location>
</feature>
<dbReference type="InterPro" id="IPR042235">
    <property type="entry name" value="ZP-C_dom"/>
</dbReference>
<feature type="compositionally biased region" description="Pro residues" evidence="2">
    <location>
        <begin position="407"/>
        <end position="425"/>
    </location>
</feature>
<feature type="chain" id="PRO_5022828803" evidence="3">
    <location>
        <begin position="40"/>
        <end position="914"/>
    </location>
</feature>
<feature type="compositionally biased region" description="Pro residues" evidence="2">
    <location>
        <begin position="571"/>
        <end position="591"/>
    </location>
</feature>
<reference evidence="5 6" key="1">
    <citation type="submission" date="2019-08" db="EMBL/GenBank/DDBJ databases">
        <authorList>
            <person name="Alioto T."/>
            <person name="Alioto T."/>
            <person name="Gomez Garrido J."/>
        </authorList>
    </citation>
    <scope>NUCLEOTIDE SEQUENCE [LARGE SCALE GENOMIC DNA]</scope>
</reference>
<feature type="region of interest" description="Disordered" evidence="2">
    <location>
        <begin position="516"/>
        <end position="680"/>
    </location>
</feature>
<dbReference type="AlphaFoldDB" id="A0A5E4M7D4"/>
<proteinExistence type="predicted"/>
<evidence type="ECO:0000259" key="4">
    <source>
        <dbReference type="PROSITE" id="PS51034"/>
    </source>
</evidence>
<dbReference type="Pfam" id="PF00100">
    <property type="entry name" value="Zona_pellucida"/>
    <property type="match status" value="1"/>
</dbReference>
<dbReference type="InterPro" id="IPR055355">
    <property type="entry name" value="ZP-C"/>
</dbReference>
<evidence type="ECO:0000256" key="3">
    <source>
        <dbReference type="SAM" id="SignalP"/>
    </source>
</evidence>
<evidence type="ECO:0000256" key="2">
    <source>
        <dbReference type="SAM" id="MobiDB-lite"/>
    </source>
</evidence>
<feature type="compositionally biased region" description="Pro residues" evidence="2">
    <location>
        <begin position="374"/>
        <end position="384"/>
    </location>
</feature>
<sequence length="914" mass="98915">MILFFRFPYRRTRDNPHRQTVKMLWSWLVVCLLAALVKADGSQELLQLDPVLQDEANGVIMMNQASVAVASRFVRQSGYGNQDNGFEKRVQLKGIRVDCGAASTGDGIISVEIEFLEPFYGIVYSKGRHDDPRCRFVESNSGKNIYQFQIPVEACRPPVAHDGCSSTEEGGGCDLGSVENTIIIQSDDKIQEAWDLARKVSCPSETKPGTGKRVRFKPIVVDMLEVVSVSSGDQGTLQCWMDIQRGQYPNTSPVDKIIKIGESLSLIVYVKSTDEPYDVKVRECWAYDNDNYESPTTTNIQLTDATGCPKRKKLISNWQKTQTVEKNGITTIAYTNVTAFKFPDKQQVFLTCNVELCLGNCPEEKCQSALPVKPNRPLPPPTSYPTPSTQAPPVCYPGSYDPRCQKPSPPPTSYPTPSTPAPPVCYPGSSDPRCPKPTPPPTSYPIPSTPAPPVCYPGSNDPRCPKPSPPPTSYPTPSTPAPPLCYPGSSDPRCPKPTPPPTSPAPICFPGSNDPRCPKPSPPPTSYPTPSTPAPPVCYPGSSDPRCPKPSPPPTSPAPICYPGSNDPRCPKPSPPSTSYPTPSTPAPPVCYPGSSDPRCPKPLPPPTSYPTPSTPAPPVCYPGSSDPRCPKPSPPPTSYPIPSTPAPPVCYPGSNDRRCPKPSPPPTSYPTPSTPAPPQCFPGSYDPRCPKPTAPPTSPAPVCYPGSPDPRCPQSSLPPSTTPSYPSSTTVLAPICYPGSPDPRCPQISAIQTPFICVCNSSTPRPIPPPLCYPGSTDPRCTSQETVVCYPGSPDPRCPKYPSSTHEPPTYLPPIDPVYQPGNVQFIQEVTTQYPSYLSPDDSFGGQQQLDIFNQALNGFNVQRRNVDSGIENLKLELKNEIGNENLDALDSLGDDLLFELQRDSLLKKKRST</sequence>